<feature type="signal peptide" evidence="1">
    <location>
        <begin position="1"/>
        <end position="19"/>
    </location>
</feature>
<evidence type="ECO:0000313" key="3">
    <source>
        <dbReference type="EMBL" id="MYM74814.1"/>
    </source>
</evidence>
<feature type="domain" description="BACON" evidence="2">
    <location>
        <begin position="169"/>
        <end position="245"/>
    </location>
</feature>
<keyword evidence="1" id="KW-0732">Signal</keyword>
<dbReference type="EMBL" id="WWCR01000028">
    <property type="protein sequence ID" value="MYM74814.1"/>
    <property type="molecule type" value="Genomic_DNA"/>
</dbReference>
<evidence type="ECO:0000259" key="2">
    <source>
        <dbReference type="Pfam" id="PF19190"/>
    </source>
</evidence>
<name>A0A7X4KIL9_9BURK</name>
<dbReference type="Proteomes" id="UP000469734">
    <property type="component" value="Unassembled WGS sequence"/>
</dbReference>
<proteinExistence type="predicted"/>
<feature type="chain" id="PRO_5030910183" evidence="1">
    <location>
        <begin position="20"/>
        <end position="869"/>
    </location>
</feature>
<dbReference type="Pfam" id="PF19190">
    <property type="entry name" value="BACON_2"/>
    <property type="match status" value="2"/>
</dbReference>
<organism evidence="3 4">
    <name type="scientific">Duganella margarita</name>
    <dbReference type="NCBI Taxonomy" id="2692170"/>
    <lineage>
        <taxon>Bacteria</taxon>
        <taxon>Pseudomonadati</taxon>
        <taxon>Pseudomonadota</taxon>
        <taxon>Betaproteobacteria</taxon>
        <taxon>Burkholderiales</taxon>
        <taxon>Oxalobacteraceae</taxon>
        <taxon>Telluria group</taxon>
        <taxon>Duganella</taxon>
    </lineage>
</organism>
<dbReference type="RefSeq" id="WP_161051660.1">
    <property type="nucleotide sequence ID" value="NZ_WWCR01000028.1"/>
</dbReference>
<dbReference type="PROSITE" id="PS51257">
    <property type="entry name" value="PROKAR_LIPOPROTEIN"/>
    <property type="match status" value="1"/>
</dbReference>
<feature type="domain" description="BACON" evidence="2">
    <location>
        <begin position="276"/>
        <end position="327"/>
    </location>
</feature>
<dbReference type="InterPro" id="IPR015943">
    <property type="entry name" value="WD40/YVTN_repeat-like_dom_sf"/>
</dbReference>
<dbReference type="Gene3D" id="2.60.40.10">
    <property type="entry name" value="Immunoglobulins"/>
    <property type="match status" value="2"/>
</dbReference>
<dbReference type="Gene3D" id="2.130.10.10">
    <property type="entry name" value="YVTN repeat-like/Quinoprotein amine dehydrogenase"/>
    <property type="match status" value="1"/>
</dbReference>
<evidence type="ECO:0000256" key="1">
    <source>
        <dbReference type="SAM" id="SignalP"/>
    </source>
</evidence>
<sequence>MLKFRPAHAAPFLIAALLAGCGGGGGGGGTGGATTPDTSPALTFSPSTVTGNVPAGLTLTASVIASVTRPNDFSNATSVTALVVDSAGILLPNVQLVQDSNTQYHAVLQTAPTLAAGNYKGSFSVRLCRDSGCASQFPGSPVALPYDITVLPAGSGSGSFSAVPAMPLTASVKSGDPVAAGVAVAIATGGDSWSADSGASWLKLSATSGAGNGSLTVSYDASGLAAGTYTTNLSVTSAGNTITLPATLTVLQPGLVLGSNSVTFNAINGAPIPSQIVSLDTDNKLTTTWSAASNTAWLSVSPTSGTTPATTILAVDATVGTLASGSYPGSITIKPTGLADRTLPVTLNLTPATLLSSVSTMTLGGTYGRDFSTTQAAQPLKLTLNTSTNSWPWTLNNVPLWASATSTGGTVNAAGASTSFKGIAANAPTGSSTGIVTAVAQVNGDSVKNSVLFVINKDLHKLLPAETAVALVSTPTWSRMTRTITVNDNFNSFAGMSATSDQSWLVAGVSGNQLTLTADASQQLTDTVATATITLKPSDPDVVAPEVIRVALWKGTAAPSASASTALPYTTVATDPLRPYAYVHNGGAYIDVYNIYTGLKEASITGFSAHLGDMAISPNGDALYVVDIDNSRITTVSLATRAISGQLPLAAAGSAATRIKLIHPNGVGMLVLSDGQLYLTATNARLTSLPLSSGTVEASADGTRVVQQTEGAATIQHTTAKVDYAALSGGTLFAAKLASASHGSPGTLGQDLWVSADGKRVIYAASTPKSCTLMDGDSLGILGYMPIGDAAPNNVTVLLDGSIVCAGAARGNTNDIYLYDSTGARLIQQYKLNTAGKALLPRQLAASGDGWILVGITEDGTVTFLPVGP</sequence>
<comment type="caution">
    <text evidence="3">The sequence shown here is derived from an EMBL/GenBank/DDBJ whole genome shotgun (WGS) entry which is preliminary data.</text>
</comment>
<dbReference type="AlphaFoldDB" id="A0A7X4KIL9"/>
<gene>
    <name evidence="3" type="ORF">GTP56_21830</name>
</gene>
<accession>A0A7X4KIL9</accession>
<reference evidence="3 4" key="1">
    <citation type="submission" date="2019-12" db="EMBL/GenBank/DDBJ databases">
        <title>Novel species isolated from a subtropical stream in China.</title>
        <authorList>
            <person name="Lu H."/>
        </authorList>
    </citation>
    <scope>NUCLEOTIDE SEQUENCE [LARGE SCALE GENOMIC DNA]</scope>
    <source>
        <strain evidence="3 4">FT134W</strain>
    </source>
</reference>
<evidence type="ECO:0000313" key="4">
    <source>
        <dbReference type="Proteomes" id="UP000469734"/>
    </source>
</evidence>
<dbReference type="InterPro" id="IPR013783">
    <property type="entry name" value="Ig-like_fold"/>
</dbReference>
<protein>
    <submittedName>
        <fullName evidence="3">Quinoprotein amine dehydrogenase</fullName>
    </submittedName>
</protein>
<dbReference type="SUPFAM" id="SSF63829">
    <property type="entry name" value="Calcium-dependent phosphotriesterase"/>
    <property type="match status" value="1"/>
</dbReference>
<dbReference type="InterPro" id="IPR024361">
    <property type="entry name" value="BACON"/>
</dbReference>